<sequence>MRLDKFLCKSTELIKEEAIQCIHAGEVLVNGEVAQNEAMQVHENNVISLNGATLKTRDFRYILLNKPAETVCSNIDEVYPSLFHYLEVEKVSELHIAGRLDADTTGLVLITDDGRWSFNITSPQKACCKVYRVGLSRALTTDKANEITEKFAKGLQLQGEETLTLPAKLEIISPKEVLLTITEGRFHQVKRMFARVGNRVVSLHREQIGAVCLDVDVGQWRYLTKEEILSFGK</sequence>
<keyword evidence="2 6" id="KW-0694">RNA-binding</keyword>
<dbReference type="InterPro" id="IPR042092">
    <property type="entry name" value="PsdUridine_s_RsuA/RluB/E/F_cat"/>
</dbReference>
<dbReference type="Gene3D" id="3.10.290.10">
    <property type="entry name" value="RNA-binding S4 domain"/>
    <property type="match status" value="1"/>
</dbReference>
<dbReference type="EC" id="5.4.99.-" evidence="7"/>
<evidence type="ECO:0000256" key="1">
    <source>
        <dbReference type="ARBA" id="ARBA00008348"/>
    </source>
</evidence>
<comment type="function">
    <text evidence="5">Responsible for synthesis of pseudouridine from uracil-516 in 16S ribosomal RNA.</text>
</comment>
<proteinExistence type="inferred from homology"/>
<dbReference type="PANTHER" id="PTHR47683">
    <property type="entry name" value="PSEUDOURIDINE SYNTHASE FAMILY PROTEIN-RELATED"/>
    <property type="match status" value="1"/>
</dbReference>
<dbReference type="GO" id="GO:0000455">
    <property type="term" value="P:enzyme-directed rRNA pseudouridine synthesis"/>
    <property type="evidence" value="ECO:0007669"/>
    <property type="project" value="UniProtKB-ARBA"/>
</dbReference>
<evidence type="ECO:0000256" key="4">
    <source>
        <dbReference type="ARBA" id="ARBA00036749"/>
    </source>
</evidence>
<protein>
    <recommendedName>
        <fullName evidence="7">Pseudouridine synthase</fullName>
        <ecNumber evidence="7">5.4.99.-</ecNumber>
    </recommendedName>
</protein>
<dbReference type="NCBIfam" id="TIGR00093">
    <property type="entry name" value="pseudouridine synthase"/>
    <property type="match status" value="1"/>
</dbReference>
<dbReference type="InterPro" id="IPR018496">
    <property type="entry name" value="PsdUridine_synth_RsuA/RluB_CS"/>
</dbReference>
<gene>
    <name evidence="9" type="ORF">MUS1_11765</name>
</gene>
<comment type="caution">
    <text evidence="9">The sequence shown here is derived from an EMBL/GenBank/DDBJ whole genome shotgun (WGS) entry which is preliminary data.</text>
</comment>
<dbReference type="Gene3D" id="3.30.70.580">
    <property type="entry name" value="Pseudouridine synthase I, catalytic domain, N-terminal subdomain"/>
    <property type="match status" value="1"/>
</dbReference>
<dbReference type="SUPFAM" id="SSF55174">
    <property type="entry name" value="Alpha-L RNA-binding motif"/>
    <property type="match status" value="1"/>
</dbReference>
<dbReference type="EMBL" id="JAMB01000005">
    <property type="protein sequence ID" value="ETX11048.1"/>
    <property type="molecule type" value="Genomic_DNA"/>
</dbReference>
<dbReference type="CDD" id="cd02553">
    <property type="entry name" value="PseudoU_synth_RsuA"/>
    <property type="match status" value="1"/>
</dbReference>
<name>X7E7B4_9GAMM</name>
<dbReference type="SUPFAM" id="SSF55120">
    <property type="entry name" value="Pseudouridine synthase"/>
    <property type="match status" value="1"/>
</dbReference>
<dbReference type="InterPro" id="IPR020094">
    <property type="entry name" value="TruA/RsuA/RluB/E/F_N"/>
</dbReference>
<evidence type="ECO:0000256" key="6">
    <source>
        <dbReference type="PROSITE-ProRule" id="PRU00182"/>
    </source>
</evidence>
<dbReference type="PROSITE" id="PS01149">
    <property type="entry name" value="PSI_RSU"/>
    <property type="match status" value="1"/>
</dbReference>
<evidence type="ECO:0000256" key="2">
    <source>
        <dbReference type="ARBA" id="ARBA00022884"/>
    </source>
</evidence>
<dbReference type="Pfam" id="PF01479">
    <property type="entry name" value="S4"/>
    <property type="match status" value="1"/>
</dbReference>
<dbReference type="InterPro" id="IPR006145">
    <property type="entry name" value="PsdUridine_synth_RsuA/RluA"/>
</dbReference>
<dbReference type="STRING" id="1122207.MUS1_11765"/>
<dbReference type="InterPro" id="IPR002942">
    <property type="entry name" value="S4_RNA-bd"/>
</dbReference>
<dbReference type="GO" id="GO:0003723">
    <property type="term" value="F:RNA binding"/>
    <property type="evidence" value="ECO:0007669"/>
    <property type="project" value="UniProtKB-KW"/>
</dbReference>
<organism evidence="9 10">
    <name type="scientific">Marinomonas ushuaiensis DSM 15871</name>
    <dbReference type="NCBI Taxonomy" id="1122207"/>
    <lineage>
        <taxon>Bacteria</taxon>
        <taxon>Pseudomonadati</taxon>
        <taxon>Pseudomonadota</taxon>
        <taxon>Gammaproteobacteria</taxon>
        <taxon>Oceanospirillales</taxon>
        <taxon>Oceanospirillaceae</taxon>
        <taxon>Marinomonas</taxon>
    </lineage>
</organism>
<dbReference type="PANTHER" id="PTHR47683:SF4">
    <property type="entry name" value="PSEUDOURIDINE SYNTHASE"/>
    <property type="match status" value="1"/>
</dbReference>
<dbReference type="InterPro" id="IPR020103">
    <property type="entry name" value="PsdUridine_synth_cat_dom_sf"/>
</dbReference>
<dbReference type="SMART" id="SM00363">
    <property type="entry name" value="S4"/>
    <property type="match status" value="1"/>
</dbReference>
<dbReference type="Proteomes" id="UP000054058">
    <property type="component" value="Unassembled WGS sequence"/>
</dbReference>
<dbReference type="FunFam" id="3.30.70.1560:FF:000001">
    <property type="entry name" value="Pseudouridine synthase"/>
    <property type="match status" value="1"/>
</dbReference>
<evidence type="ECO:0000313" key="10">
    <source>
        <dbReference type="Proteomes" id="UP000054058"/>
    </source>
</evidence>
<dbReference type="Pfam" id="PF00849">
    <property type="entry name" value="PseudoU_synth_2"/>
    <property type="match status" value="1"/>
</dbReference>
<evidence type="ECO:0000256" key="5">
    <source>
        <dbReference type="ARBA" id="ARBA00037590"/>
    </source>
</evidence>
<dbReference type="PATRIC" id="fig|1122207.3.peg.1485"/>
<dbReference type="eggNOG" id="COG1187">
    <property type="taxonomic scope" value="Bacteria"/>
</dbReference>
<dbReference type="PROSITE" id="PS50889">
    <property type="entry name" value="S4"/>
    <property type="match status" value="1"/>
</dbReference>
<dbReference type="InterPro" id="IPR036986">
    <property type="entry name" value="S4_RNA-bd_sf"/>
</dbReference>
<dbReference type="Gene3D" id="3.30.70.1560">
    <property type="entry name" value="Alpha-L RNA-binding motif"/>
    <property type="match status" value="1"/>
</dbReference>
<comment type="catalytic activity">
    <reaction evidence="4">
        <text>uridine(516) in 16S rRNA = pseudouridine(516) in 16S rRNA</text>
        <dbReference type="Rhea" id="RHEA:38867"/>
        <dbReference type="Rhea" id="RHEA-COMP:10089"/>
        <dbReference type="Rhea" id="RHEA-COMP:10090"/>
        <dbReference type="ChEBI" id="CHEBI:65314"/>
        <dbReference type="ChEBI" id="CHEBI:65315"/>
        <dbReference type="EC" id="5.4.99.19"/>
    </reaction>
</comment>
<evidence type="ECO:0000256" key="7">
    <source>
        <dbReference type="RuleBase" id="RU003887"/>
    </source>
</evidence>
<evidence type="ECO:0000313" key="9">
    <source>
        <dbReference type="EMBL" id="ETX11048.1"/>
    </source>
</evidence>
<dbReference type="GO" id="GO:0005829">
    <property type="term" value="C:cytosol"/>
    <property type="evidence" value="ECO:0007669"/>
    <property type="project" value="UniProtKB-ARBA"/>
</dbReference>
<dbReference type="CDD" id="cd00165">
    <property type="entry name" value="S4"/>
    <property type="match status" value="1"/>
</dbReference>
<evidence type="ECO:0000256" key="3">
    <source>
        <dbReference type="ARBA" id="ARBA00023235"/>
    </source>
</evidence>
<dbReference type="GO" id="GO:0160136">
    <property type="term" value="F:16S rRNA pseudouridine(516) synthase activity"/>
    <property type="evidence" value="ECO:0007669"/>
    <property type="project" value="UniProtKB-EC"/>
</dbReference>
<feature type="domain" description="RNA-binding S4" evidence="8">
    <location>
        <begin position="1"/>
        <end position="63"/>
    </location>
</feature>
<comment type="similarity">
    <text evidence="1 7">Belongs to the pseudouridine synthase RsuA family.</text>
</comment>
<accession>X7E7B4</accession>
<keyword evidence="3 7" id="KW-0413">Isomerase</keyword>
<reference evidence="9 10" key="1">
    <citation type="submission" date="2014-01" db="EMBL/GenBank/DDBJ databases">
        <title>Marinomonas ushuaiensis DSM 15871 Genome Sequencing.</title>
        <authorList>
            <person name="Lai Q."/>
            <person name="Shao Z.S."/>
        </authorList>
    </citation>
    <scope>NUCLEOTIDE SEQUENCE [LARGE SCALE GENOMIC DNA]</scope>
    <source>
        <strain evidence="9 10">DSM 15871</strain>
    </source>
</reference>
<dbReference type="AlphaFoldDB" id="X7E7B4"/>
<keyword evidence="10" id="KW-1185">Reference proteome</keyword>
<evidence type="ECO:0000259" key="8">
    <source>
        <dbReference type="SMART" id="SM00363"/>
    </source>
</evidence>
<dbReference type="OrthoDB" id="9807213at2"/>
<dbReference type="InterPro" id="IPR000748">
    <property type="entry name" value="PsdUridine_synth_RsuA/RluB/E/F"/>
</dbReference>
<dbReference type="InterPro" id="IPR050343">
    <property type="entry name" value="RsuA_PseudoU_synthase"/>
</dbReference>